<keyword evidence="4 5" id="KW-0663">Pyridoxal phosphate</keyword>
<keyword evidence="5" id="KW-0456">Lyase</keyword>
<evidence type="ECO:0000313" key="7">
    <source>
        <dbReference type="EMBL" id="MCB8876076.1"/>
    </source>
</evidence>
<evidence type="ECO:0000256" key="5">
    <source>
        <dbReference type="PIRNR" id="PIRNR038940"/>
    </source>
</evidence>
<organism evidence="7 8">
    <name type="scientific">Acidisoma silvae</name>
    <dbReference type="NCBI Taxonomy" id="2802396"/>
    <lineage>
        <taxon>Bacteria</taxon>
        <taxon>Pseudomonadati</taxon>
        <taxon>Pseudomonadota</taxon>
        <taxon>Alphaproteobacteria</taxon>
        <taxon>Acetobacterales</taxon>
        <taxon>Acidocellaceae</taxon>
        <taxon>Acidisoma</taxon>
    </lineage>
</organism>
<dbReference type="Pfam" id="PF01212">
    <property type="entry name" value="Beta_elim_lyase"/>
    <property type="match status" value="1"/>
</dbReference>
<dbReference type="InterPro" id="IPR015421">
    <property type="entry name" value="PyrdxlP-dep_Trfase_major"/>
</dbReference>
<dbReference type="GO" id="GO:0006567">
    <property type="term" value="P:L-threonine catabolic process"/>
    <property type="evidence" value="ECO:0007669"/>
    <property type="project" value="UniProtKB-UniRule"/>
</dbReference>
<comment type="subunit">
    <text evidence="3">Homotetramer.</text>
</comment>
<dbReference type="InterPro" id="IPR015422">
    <property type="entry name" value="PyrdxlP-dep_Trfase_small"/>
</dbReference>
<comment type="similarity">
    <text evidence="2 5">Belongs to the threonine aldolase family.</text>
</comment>
<evidence type="ECO:0000256" key="2">
    <source>
        <dbReference type="ARBA" id="ARBA00006966"/>
    </source>
</evidence>
<comment type="catalytic activity">
    <reaction evidence="5">
        <text>L-allo-threonine = acetaldehyde + glycine</text>
        <dbReference type="Rhea" id="RHEA:26209"/>
        <dbReference type="ChEBI" id="CHEBI:15343"/>
        <dbReference type="ChEBI" id="CHEBI:57305"/>
        <dbReference type="ChEBI" id="CHEBI:58585"/>
        <dbReference type="EC" id="4.1.2.48"/>
    </reaction>
</comment>
<evidence type="ECO:0000256" key="4">
    <source>
        <dbReference type="ARBA" id="ARBA00022898"/>
    </source>
</evidence>
<keyword evidence="8" id="KW-1185">Reference proteome</keyword>
<accession>A0A964DZA6</accession>
<dbReference type="PANTHER" id="PTHR48097:SF5">
    <property type="entry name" value="LOW SPECIFICITY L-THREONINE ALDOLASE"/>
    <property type="match status" value="1"/>
</dbReference>
<evidence type="ECO:0000256" key="3">
    <source>
        <dbReference type="ARBA" id="ARBA00011881"/>
    </source>
</evidence>
<feature type="domain" description="Aromatic amino acid beta-eliminating lyase/threonine aldolase" evidence="6">
    <location>
        <begin position="11"/>
        <end position="301"/>
    </location>
</feature>
<dbReference type="Gene3D" id="3.40.640.10">
    <property type="entry name" value="Type I PLP-dependent aspartate aminotransferase-like (Major domain)"/>
    <property type="match status" value="1"/>
</dbReference>
<dbReference type="InterPro" id="IPR001597">
    <property type="entry name" value="ArAA_b-elim_lyase/Thr_aldolase"/>
</dbReference>
<dbReference type="InterPro" id="IPR015424">
    <property type="entry name" value="PyrdxlP-dep_Trfase"/>
</dbReference>
<comment type="catalytic activity">
    <reaction evidence="5">
        <text>L-threonine = acetaldehyde + glycine</text>
        <dbReference type="Rhea" id="RHEA:19625"/>
        <dbReference type="ChEBI" id="CHEBI:15343"/>
        <dbReference type="ChEBI" id="CHEBI:57305"/>
        <dbReference type="ChEBI" id="CHEBI:57926"/>
        <dbReference type="EC" id="4.1.2.48"/>
    </reaction>
</comment>
<comment type="cofactor">
    <cofactor evidence="1 5">
        <name>pyridoxal 5'-phosphate</name>
        <dbReference type="ChEBI" id="CHEBI:597326"/>
    </cofactor>
</comment>
<evidence type="ECO:0000256" key="1">
    <source>
        <dbReference type="ARBA" id="ARBA00001933"/>
    </source>
</evidence>
<dbReference type="PIRSF" id="PIRSF038940">
    <property type="entry name" value="Low_specificity_LTA"/>
    <property type="match status" value="1"/>
</dbReference>
<dbReference type="GO" id="GO:0004793">
    <property type="term" value="F:threonine aldolase activity"/>
    <property type="evidence" value="ECO:0007669"/>
    <property type="project" value="UniProtKB-UniRule"/>
</dbReference>
<comment type="function">
    <text evidence="5">Catalyzes the cleavage of L-allo-threonine and L-threonine to glycine and acetaldehyde.</text>
</comment>
<dbReference type="Gene3D" id="3.90.1150.10">
    <property type="entry name" value="Aspartate Aminotransferase, domain 1"/>
    <property type="match status" value="1"/>
</dbReference>
<evidence type="ECO:0000313" key="8">
    <source>
        <dbReference type="Proteomes" id="UP000708298"/>
    </source>
</evidence>
<gene>
    <name evidence="7" type="ORF">ASILVAE211_12865</name>
</gene>
<protein>
    <recommendedName>
        <fullName evidence="5">L-threonine aldolase</fullName>
        <ecNumber evidence="5">4.1.2.48</ecNumber>
    </recommendedName>
</protein>
<dbReference type="RefSeq" id="WP_227321735.1">
    <property type="nucleotide sequence ID" value="NZ_JAESVB010000005.1"/>
</dbReference>
<sequence length="357" mass="38064">MATVGKSEWNFCSDNVAPVAPEILAAMAEANQGNVASYGEDPWTVSLTEALRRLFEKPDLIAFPVATGTAANALAVSTMVPPYGGVICTEDAHINTDECGAPEFFSGGAKLLAVPAPDSRLTPAQITARVEQARDHGVHVVQPHAVSITQSTEWGAVYGLEQLRAIGETAARHKLGLHMDGARFANALVHLGCTPAEMTWKAGITALSFGATKNGAMAAEAVVFFNPTQARGFAERRKRAAHLWSKQRFMSAQILAYLKDDLWLRNARHANAVAQIFARGLSAVPGVRLLQEVQANEVFAVLPEGVVAALEAEGFGFYRWQADTAPGEAAIRLVSSYVSKPEAAEALVSAAARFGNR</sequence>
<comment type="caution">
    <text evidence="7">The sequence shown here is derived from an EMBL/GenBank/DDBJ whole genome shotgun (WGS) entry which is preliminary data.</text>
</comment>
<dbReference type="InterPro" id="IPR026273">
    <property type="entry name" value="Low_specificity_L-TA_bact"/>
</dbReference>
<proteinExistence type="inferred from homology"/>
<dbReference type="PANTHER" id="PTHR48097">
    <property type="entry name" value="L-THREONINE ALDOLASE-RELATED"/>
    <property type="match status" value="1"/>
</dbReference>
<dbReference type="Proteomes" id="UP000708298">
    <property type="component" value="Unassembled WGS sequence"/>
</dbReference>
<dbReference type="AlphaFoldDB" id="A0A964DZA6"/>
<reference evidence="7" key="1">
    <citation type="journal article" date="2021" name="Microorganisms">
        <title>Acidisoma silvae sp. nov. and Acidisomacellulosilytica sp. nov., Two Acidophilic Bacteria Isolated from Decaying Wood, Hydrolyzing Cellulose and Producing Poly-3-hydroxybutyrate.</title>
        <authorList>
            <person name="Mieszkin S."/>
            <person name="Pouder E."/>
            <person name="Uroz S."/>
            <person name="Simon-Colin C."/>
            <person name="Alain K."/>
        </authorList>
    </citation>
    <scope>NUCLEOTIDE SEQUENCE</scope>
    <source>
        <strain evidence="7">HW T2.11</strain>
    </source>
</reference>
<dbReference type="EC" id="4.1.2.48" evidence="5"/>
<reference evidence="7" key="2">
    <citation type="submission" date="2021-01" db="EMBL/GenBank/DDBJ databases">
        <authorList>
            <person name="Mieszkin S."/>
            <person name="Pouder E."/>
            <person name="Alain K."/>
        </authorList>
    </citation>
    <scope>NUCLEOTIDE SEQUENCE</scope>
    <source>
        <strain evidence="7">HW T2.11</strain>
    </source>
</reference>
<dbReference type="SUPFAM" id="SSF53383">
    <property type="entry name" value="PLP-dependent transferases"/>
    <property type="match status" value="1"/>
</dbReference>
<dbReference type="EMBL" id="JAESVB010000005">
    <property type="protein sequence ID" value="MCB8876076.1"/>
    <property type="molecule type" value="Genomic_DNA"/>
</dbReference>
<name>A0A964DZA6_9PROT</name>
<evidence type="ECO:0000259" key="6">
    <source>
        <dbReference type="Pfam" id="PF01212"/>
    </source>
</evidence>